<organism evidence="3 4">
    <name type="scientific">Psychrilyobacter piezotolerans</name>
    <dbReference type="NCBI Taxonomy" id="2293438"/>
    <lineage>
        <taxon>Bacteria</taxon>
        <taxon>Fusobacteriati</taxon>
        <taxon>Fusobacteriota</taxon>
        <taxon>Fusobacteriia</taxon>
        <taxon>Fusobacteriales</taxon>
        <taxon>Fusobacteriaceae</taxon>
        <taxon>Psychrilyobacter</taxon>
    </lineage>
</organism>
<protein>
    <submittedName>
        <fullName evidence="3">Porin family protein</fullName>
    </submittedName>
</protein>
<evidence type="ECO:0000259" key="2">
    <source>
        <dbReference type="Pfam" id="PF13505"/>
    </source>
</evidence>
<dbReference type="Gene3D" id="2.40.160.20">
    <property type="match status" value="1"/>
</dbReference>
<evidence type="ECO:0000313" key="3">
    <source>
        <dbReference type="EMBL" id="REI42656.1"/>
    </source>
</evidence>
<name>A0ABX9KKV7_9FUSO</name>
<proteinExistence type="predicted"/>
<keyword evidence="1" id="KW-0732">Signal</keyword>
<dbReference type="InterPro" id="IPR011250">
    <property type="entry name" value="OMP/PagP_B-barrel"/>
</dbReference>
<dbReference type="RefSeq" id="WP_114641280.1">
    <property type="nucleotide sequence ID" value="NZ_JAACIO010000003.1"/>
</dbReference>
<reference evidence="3 4" key="1">
    <citation type="submission" date="2018-08" db="EMBL/GenBank/DDBJ databases">
        <title>Draft genome sequence of Psychrilyobacter sp. strain SD5 isolated from Black Sea water.</title>
        <authorList>
            <person name="Yadav S."/>
            <person name="Villanueva L."/>
            <person name="Damste J.S.S."/>
        </authorList>
    </citation>
    <scope>NUCLEOTIDE SEQUENCE [LARGE SCALE GENOMIC DNA]</scope>
    <source>
        <strain evidence="3 4">SD5</strain>
    </source>
</reference>
<dbReference type="Proteomes" id="UP000263486">
    <property type="component" value="Unassembled WGS sequence"/>
</dbReference>
<sequence>MKILYILMFFICSIVSLAENTDKLEFRMGVNLGGRYKEVHTTDFKTDSEPEGIGYEFVVELVHEPIPNLITGLGTGYQRASEVRIDGTNYKIIDNIPVYATVKYRFNEEGVYKPYIKLNLGVSIPYTRSDLDRAGLTAETGFYYSLGGGVEYKNMIIDLSYQYNRNELQGRYDGRVEFSRLTLGIGYRLDI</sequence>
<accession>A0ABX9KKV7</accession>
<dbReference type="Pfam" id="PF13505">
    <property type="entry name" value="OMP_b-brl"/>
    <property type="match status" value="1"/>
</dbReference>
<dbReference type="InterPro" id="IPR027385">
    <property type="entry name" value="Beta-barrel_OMP"/>
</dbReference>
<feature type="domain" description="Outer membrane protein beta-barrel" evidence="2">
    <location>
        <begin position="15"/>
        <end position="188"/>
    </location>
</feature>
<evidence type="ECO:0000256" key="1">
    <source>
        <dbReference type="ARBA" id="ARBA00022729"/>
    </source>
</evidence>
<dbReference type="EMBL" id="QUAJ01000003">
    <property type="protein sequence ID" value="REI42656.1"/>
    <property type="molecule type" value="Genomic_DNA"/>
</dbReference>
<comment type="caution">
    <text evidence="3">The sequence shown here is derived from an EMBL/GenBank/DDBJ whole genome shotgun (WGS) entry which is preliminary data.</text>
</comment>
<evidence type="ECO:0000313" key="4">
    <source>
        <dbReference type="Proteomes" id="UP000263486"/>
    </source>
</evidence>
<keyword evidence="4" id="KW-1185">Reference proteome</keyword>
<dbReference type="SUPFAM" id="SSF56925">
    <property type="entry name" value="OMPA-like"/>
    <property type="match status" value="1"/>
</dbReference>
<gene>
    <name evidence="3" type="ORF">DYH56_02495</name>
</gene>